<dbReference type="Proteomes" id="UP000054477">
    <property type="component" value="Unassembled WGS sequence"/>
</dbReference>
<keyword evidence="2" id="KW-1185">Reference proteome</keyword>
<dbReference type="GO" id="GO:0016787">
    <property type="term" value="F:hydrolase activity"/>
    <property type="evidence" value="ECO:0007669"/>
    <property type="project" value="UniProtKB-KW"/>
</dbReference>
<dbReference type="OrthoDB" id="9971853at2759"/>
<keyword evidence="1" id="KW-0378">Hydrolase</keyword>
<dbReference type="STRING" id="1095629.A0A0C9WSW8"/>
<proteinExistence type="predicted"/>
<sequence length="138" mass="15337">MSFLQKGIDKPRNFQEHMKMRRPDGMQSNTKDLAVTTGSILTISEAFYPYCEATEYRLACCCIKTSGLIVLEGQVGAAWLLGMRGRGHVEAERGIWPCGDQKLSAATMATCFWVGATYAPKLLVKDPPSKEVNIQQYL</sequence>
<reference evidence="1 2" key="1">
    <citation type="submission" date="2014-04" db="EMBL/GenBank/DDBJ databases">
        <authorList>
            <consortium name="DOE Joint Genome Institute"/>
            <person name="Kuo A."/>
            <person name="Kohler A."/>
            <person name="Nagy L.G."/>
            <person name="Floudas D."/>
            <person name="Copeland A."/>
            <person name="Barry K.W."/>
            <person name="Cichocki N."/>
            <person name="Veneault-Fourrey C."/>
            <person name="LaButti K."/>
            <person name="Lindquist E.A."/>
            <person name="Lipzen A."/>
            <person name="Lundell T."/>
            <person name="Morin E."/>
            <person name="Murat C."/>
            <person name="Sun H."/>
            <person name="Tunlid A."/>
            <person name="Henrissat B."/>
            <person name="Grigoriev I.V."/>
            <person name="Hibbett D.S."/>
            <person name="Martin F."/>
            <person name="Nordberg H.P."/>
            <person name="Cantor M.N."/>
            <person name="Hua S.X."/>
        </authorList>
    </citation>
    <scope>NUCLEOTIDE SEQUENCE [LARGE SCALE GENOMIC DNA]</scope>
    <source>
        <strain evidence="1 2">LaAM-08-1</strain>
    </source>
</reference>
<gene>
    <name evidence="1" type="ORF">K443DRAFT_14544</name>
</gene>
<reference evidence="2" key="2">
    <citation type="submission" date="2015-01" db="EMBL/GenBank/DDBJ databases">
        <title>Evolutionary Origins and Diversification of the Mycorrhizal Mutualists.</title>
        <authorList>
            <consortium name="DOE Joint Genome Institute"/>
            <consortium name="Mycorrhizal Genomics Consortium"/>
            <person name="Kohler A."/>
            <person name="Kuo A."/>
            <person name="Nagy L.G."/>
            <person name="Floudas D."/>
            <person name="Copeland A."/>
            <person name="Barry K.W."/>
            <person name="Cichocki N."/>
            <person name="Veneault-Fourrey C."/>
            <person name="LaButti K."/>
            <person name="Lindquist E.A."/>
            <person name="Lipzen A."/>
            <person name="Lundell T."/>
            <person name="Morin E."/>
            <person name="Murat C."/>
            <person name="Riley R."/>
            <person name="Ohm R."/>
            <person name="Sun H."/>
            <person name="Tunlid A."/>
            <person name="Henrissat B."/>
            <person name="Grigoriev I.V."/>
            <person name="Hibbett D.S."/>
            <person name="Martin F."/>
        </authorList>
    </citation>
    <scope>NUCLEOTIDE SEQUENCE [LARGE SCALE GENOMIC DNA]</scope>
    <source>
        <strain evidence="2">LaAM-08-1</strain>
    </source>
</reference>
<name>A0A0C9WSW8_9AGAR</name>
<dbReference type="AlphaFoldDB" id="A0A0C9WSW8"/>
<organism evidence="1 2">
    <name type="scientific">Laccaria amethystina LaAM-08-1</name>
    <dbReference type="NCBI Taxonomy" id="1095629"/>
    <lineage>
        <taxon>Eukaryota</taxon>
        <taxon>Fungi</taxon>
        <taxon>Dikarya</taxon>
        <taxon>Basidiomycota</taxon>
        <taxon>Agaricomycotina</taxon>
        <taxon>Agaricomycetes</taxon>
        <taxon>Agaricomycetidae</taxon>
        <taxon>Agaricales</taxon>
        <taxon>Agaricineae</taxon>
        <taxon>Hydnangiaceae</taxon>
        <taxon>Laccaria</taxon>
    </lineage>
</organism>
<dbReference type="EMBL" id="KN839032">
    <property type="protein sequence ID" value="KIJ91253.1"/>
    <property type="molecule type" value="Genomic_DNA"/>
</dbReference>
<dbReference type="HOGENOM" id="CLU_1855589_0_0_1"/>
<evidence type="ECO:0000313" key="1">
    <source>
        <dbReference type="EMBL" id="KIJ91253.1"/>
    </source>
</evidence>
<accession>A0A0C9WSW8</accession>
<protein>
    <submittedName>
        <fullName evidence="1">Glycoside hydrolase family 5 protein</fullName>
    </submittedName>
</protein>
<evidence type="ECO:0000313" key="2">
    <source>
        <dbReference type="Proteomes" id="UP000054477"/>
    </source>
</evidence>